<dbReference type="PROSITE" id="PS00600">
    <property type="entry name" value="AA_TRANSFER_CLASS_3"/>
    <property type="match status" value="1"/>
</dbReference>
<dbReference type="InterPro" id="IPR005814">
    <property type="entry name" value="Aminotrans_3"/>
</dbReference>
<dbReference type="InterPro" id="IPR015421">
    <property type="entry name" value="PyrdxlP-dep_Trfase_major"/>
</dbReference>
<dbReference type="Pfam" id="PF00202">
    <property type="entry name" value="Aminotran_3"/>
    <property type="match status" value="1"/>
</dbReference>
<dbReference type="AlphaFoldDB" id="A0A348FWS7"/>
<proteinExistence type="inferred from homology"/>
<evidence type="ECO:0000256" key="6">
    <source>
        <dbReference type="RuleBase" id="RU003560"/>
    </source>
</evidence>
<keyword evidence="4 7" id="KW-0808">Transferase</keyword>
<dbReference type="EMBL" id="AP018907">
    <property type="protein sequence ID" value="BBF91760.1"/>
    <property type="molecule type" value="Genomic_DNA"/>
</dbReference>
<dbReference type="InterPro" id="IPR015424">
    <property type="entry name" value="PyrdxlP-dep_Trfase"/>
</dbReference>
<dbReference type="FunFam" id="3.40.640.10:FF:000014">
    <property type="entry name" value="Adenosylmethionine-8-amino-7-oxononanoate aminotransferase, probable"/>
    <property type="match status" value="1"/>
</dbReference>
<dbReference type="GO" id="GO:0004015">
    <property type="term" value="F:adenosylmethionine-8-amino-7-oxononanoate transaminase activity"/>
    <property type="evidence" value="ECO:0007669"/>
    <property type="project" value="TreeGrafter"/>
</dbReference>
<dbReference type="GO" id="GO:0030170">
    <property type="term" value="F:pyridoxal phosphate binding"/>
    <property type="evidence" value="ECO:0007669"/>
    <property type="project" value="InterPro"/>
</dbReference>
<evidence type="ECO:0000256" key="2">
    <source>
        <dbReference type="ARBA" id="ARBA00008954"/>
    </source>
</evidence>
<dbReference type="RefSeq" id="WP_126397236.1">
    <property type="nucleotide sequence ID" value="NZ_AP018907.1"/>
</dbReference>
<name>A0A348FWS7_9HYPH</name>
<evidence type="ECO:0000313" key="8">
    <source>
        <dbReference type="Proteomes" id="UP000266934"/>
    </source>
</evidence>
<dbReference type="GO" id="GO:0009102">
    <property type="term" value="P:biotin biosynthetic process"/>
    <property type="evidence" value="ECO:0007669"/>
    <property type="project" value="TreeGrafter"/>
</dbReference>
<evidence type="ECO:0000313" key="7">
    <source>
        <dbReference type="EMBL" id="BBF91760.1"/>
    </source>
</evidence>
<organism evidence="7 8">
    <name type="scientific">Blastochloris tepida</name>
    <dbReference type="NCBI Taxonomy" id="2233851"/>
    <lineage>
        <taxon>Bacteria</taxon>
        <taxon>Pseudomonadati</taxon>
        <taxon>Pseudomonadota</taxon>
        <taxon>Alphaproteobacteria</taxon>
        <taxon>Hyphomicrobiales</taxon>
        <taxon>Blastochloridaceae</taxon>
        <taxon>Blastochloris</taxon>
    </lineage>
</organism>
<reference evidence="7 8" key="1">
    <citation type="submission" date="2018-08" db="EMBL/GenBank/DDBJ databases">
        <title>Complete genome sequencing of Blastochloris tepida GI.</title>
        <authorList>
            <person name="Tsukatani Y."/>
            <person name="Mori H."/>
        </authorList>
    </citation>
    <scope>NUCLEOTIDE SEQUENCE [LARGE SCALE GENOMIC DNA]</scope>
    <source>
        <strain evidence="7 8">GI</strain>
    </source>
</reference>
<keyword evidence="3 7" id="KW-0032">Aminotransferase</keyword>
<dbReference type="SUPFAM" id="SSF53383">
    <property type="entry name" value="PLP-dependent transferases"/>
    <property type="match status" value="1"/>
</dbReference>
<keyword evidence="5 6" id="KW-0663">Pyridoxal phosphate</keyword>
<dbReference type="KEGG" id="blag:BLTE_04450"/>
<dbReference type="Gene3D" id="3.90.1150.10">
    <property type="entry name" value="Aspartate Aminotransferase, domain 1"/>
    <property type="match status" value="1"/>
</dbReference>
<dbReference type="CDD" id="cd00610">
    <property type="entry name" value="OAT_like"/>
    <property type="match status" value="1"/>
</dbReference>
<accession>A0A348FWS7</accession>
<protein>
    <submittedName>
        <fullName evidence="7">Aspartate aminotransferase family protein</fullName>
    </submittedName>
</protein>
<dbReference type="InterPro" id="IPR015422">
    <property type="entry name" value="PyrdxlP-dep_Trfase_small"/>
</dbReference>
<comment type="similarity">
    <text evidence="2 6">Belongs to the class-III pyridoxal-phosphate-dependent aminotransferase family.</text>
</comment>
<gene>
    <name evidence="7" type="ORF">BLTE_04450</name>
</gene>
<dbReference type="PANTHER" id="PTHR42684:SF3">
    <property type="entry name" value="ADENOSYLMETHIONINE-8-AMINO-7-OXONONANOATE AMINOTRANSFERASE"/>
    <property type="match status" value="1"/>
</dbReference>
<comment type="cofactor">
    <cofactor evidence="1">
        <name>pyridoxal 5'-phosphate</name>
        <dbReference type="ChEBI" id="CHEBI:597326"/>
    </cofactor>
</comment>
<dbReference type="Gene3D" id="3.40.640.10">
    <property type="entry name" value="Type I PLP-dependent aspartate aminotransferase-like (Major domain)"/>
    <property type="match status" value="1"/>
</dbReference>
<dbReference type="NCBIfam" id="NF004767">
    <property type="entry name" value="PRK06105.1"/>
    <property type="match status" value="1"/>
</dbReference>
<sequence length="459" mass="49791">MLTNLQTRDVETLVHPYTNLAALRETGPLVLERAKGIHVYDVDGKPYIEGLSGLWCTALGYGNEEVVEAAASQMRKLSFTHLFGGKSHDPAIELAEKLKEMAPVPISKVFFAGSGSEANDSQIKLVWYMNNALGRPQKKKIISRQRAYHGVTIASGSLTGLPANHTDFDLPIAGIFHTAAPYYYRNAEPGESEDDFATRLAAELEALILREGPETVAAFIAEPIMGAGGVIVPPKSYFPKIMDVCRKYDVYMIADEVICAFGRLGAAFGAPVLGYLPDAISVAKALSSAYFPIAAVMVPEIMHQALLDESRKIGSFGHGFTYSGHPVGAAVALKVLEIYQRDRIFEQAAAKAPQFQARLKAFADHPLVGEVRGMGLIGAVEMVADKATKRAFDPKKGVGPKAMAFAQEEGVLIRSLGDSMAVCPPLIITPEEIDDLFDRLGRTLDRTLDWAKRENLLAA</sequence>
<evidence type="ECO:0000256" key="5">
    <source>
        <dbReference type="ARBA" id="ARBA00022898"/>
    </source>
</evidence>
<evidence type="ECO:0000256" key="3">
    <source>
        <dbReference type="ARBA" id="ARBA00022576"/>
    </source>
</evidence>
<dbReference type="InterPro" id="IPR049704">
    <property type="entry name" value="Aminotrans_3_PPA_site"/>
</dbReference>
<dbReference type="GO" id="GO:0009448">
    <property type="term" value="P:gamma-aminobutyric acid metabolic process"/>
    <property type="evidence" value="ECO:0007669"/>
    <property type="project" value="TreeGrafter"/>
</dbReference>
<dbReference type="PIRSF" id="PIRSF000521">
    <property type="entry name" value="Transaminase_4ab_Lys_Orn"/>
    <property type="match status" value="1"/>
</dbReference>
<evidence type="ECO:0000256" key="4">
    <source>
        <dbReference type="ARBA" id="ARBA00022679"/>
    </source>
</evidence>
<dbReference type="OrthoDB" id="5288905at2"/>
<dbReference type="NCBIfam" id="NF005682">
    <property type="entry name" value="PRK07480.1"/>
    <property type="match status" value="1"/>
</dbReference>
<keyword evidence="8" id="KW-1185">Reference proteome</keyword>
<dbReference type="Proteomes" id="UP000266934">
    <property type="component" value="Chromosome"/>
</dbReference>
<dbReference type="PANTHER" id="PTHR42684">
    <property type="entry name" value="ADENOSYLMETHIONINE-8-AMINO-7-OXONONANOATE AMINOTRANSFERASE"/>
    <property type="match status" value="1"/>
</dbReference>
<evidence type="ECO:0000256" key="1">
    <source>
        <dbReference type="ARBA" id="ARBA00001933"/>
    </source>
</evidence>